<dbReference type="GO" id="GO:0005524">
    <property type="term" value="F:ATP binding"/>
    <property type="evidence" value="ECO:0007669"/>
    <property type="project" value="UniProtKB-KW"/>
</dbReference>
<reference evidence="9" key="2">
    <citation type="submission" date="2015-01" db="EMBL/GenBank/DDBJ databases">
        <title>Evolutionary Origins and Diversification of the Mycorrhizal Mutualists.</title>
        <authorList>
            <consortium name="DOE Joint Genome Institute"/>
            <consortium name="Mycorrhizal Genomics Consortium"/>
            <person name="Kohler A."/>
            <person name="Kuo A."/>
            <person name="Nagy L.G."/>
            <person name="Floudas D."/>
            <person name="Copeland A."/>
            <person name="Barry K.W."/>
            <person name="Cichocki N."/>
            <person name="Veneault-Fourrey C."/>
            <person name="LaButti K."/>
            <person name="Lindquist E.A."/>
            <person name="Lipzen A."/>
            <person name="Lundell T."/>
            <person name="Morin E."/>
            <person name="Murat C."/>
            <person name="Riley R."/>
            <person name="Ohm R."/>
            <person name="Sun H."/>
            <person name="Tunlid A."/>
            <person name="Henrissat B."/>
            <person name="Grigoriev I.V."/>
            <person name="Hibbett D.S."/>
            <person name="Martin F."/>
        </authorList>
    </citation>
    <scope>NUCLEOTIDE SEQUENCE [LARGE SCALE GENOMIC DNA]</scope>
    <source>
        <strain evidence="9">Foug A</strain>
    </source>
</reference>
<dbReference type="EMBL" id="KN822019">
    <property type="protein sequence ID" value="KIM65986.1"/>
    <property type="molecule type" value="Genomic_DNA"/>
</dbReference>
<feature type="domain" description="Helicase C-terminal" evidence="7">
    <location>
        <begin position="2035"/>
        <end position="2182"/>
    </location>
</feature>
<protein>
    <recommendedName>
        <fullName evidence="7">Helicase C-terminal domain-containing protein</fullName>
    </recommendedName>
</protein>
<evidence type="ECO:0000259" key="7">
    <source>
        <dbReference type="PROSITE" id="PS51194"/>
    </source>
</evidence>
<dbReference type="PANTHER" id="PTHR45626:SF26">
    <property type="entry name" value="FAMILY HELICASE, PUTATIVE (AFU_ORTHOLOGUE AFUA_2G09120)-RELATED"/>
    <property type="match status" value="1"/>
</dbReference>
<dbReference type="InParanoid" id="A0A0C3EDJ8"/>
<dbReference type="Gene3D" id="3.40.50.300">
    <property type="entry name" value="P-loop containing nucleotide triphosphate hydrolases"/>
    <property type="match status" value="1"/>
</dbReference>
<dbReference type="InterPro" id="IPR027417">
    <property type="entry name" value="P-loop_NTPase"/>
</dbReference>
<dbReference type="PANTHER" id="PTHR45626">
    <property type="entry name" value="TRANSCRIPTION TERMINATION FACTOR 2-RELATED"/>
    <property type="match status" value="1"/>
</dbReference>
<evidence type="ECO:0000313" key="9">
    <source>
        <dbReference type="Proteomes" id="UP000053989"/>
    </source>
</evidence>
<evidence type="ECO:0000313" key="8">
    <source>
        <dbReference type="EMBL" id="KIM65986.1"/>
    </source>
</evidence>
<dbReference type="GO" id="GO:0008168">
    <property type="term" value="F:methyltransferase activity"/>
    <property type="evidence" value="ECO:0007669"/>
    <property type="project" value="UniProtKB-KW"/>
</dbReference>
<dbReference type="PROSITE" id="PS51194">
    <property type="entry name" value="HELICASE_CTER"/>
    <property type="match status" value="1"/>
</dbReference>
<reference evidence="8 9" key="1">
    <citation type="submission" date="2014-04" db="EMBL/GenBank/DDBJ databases">
        <authorList>
            <consortium name="DOE Joint Genome Institute"/>
            <person name="Kuo A."/>
            <person name="Kohler A."/>
            <person name="Nagy L.G."/>
            <person name="Floudas D."/>
            <person name="Copeland A."/>
            <person name="Barry K.W."/>
            <person name="Cichocki N."/>
            <person name="Veneault-Fourrey C."/>
            <person name="LaButti K."/>
            <person name="Lindquist E.A."/>
            <person name="Lipzen A."/>
            <person name="Lundell T."/>
            <person name="Morin E."/>
            <person name="Murat C."/>
            <person name="Sun H."/>
            <person name="Tunlid A."/>
            <person name="Henrissat B."/>
            <person name="Grigoriev I.V."/>
            <person name="Hibbett D.S."/>
            <person name="Martin F."/>
            <person name="Nordberg H.P."/>
            <person name="Cantor M.N."/>
            <person name="Hua S.X."/>
        </authorList>
    </citation>
    <scope>NUCLEOTIDE SEQUENCE [LARGE SCALE GENOMIC DNA]</scope>
    <source>
        <strain evidence="8 9">Foug A</strain>
    </source>
</reference>
<evidence type="ECO:0000256" key="3">
    <source>
        <dbReference type="ARBA" id="ARBA00022741"/>
    </source>
</evidence>
<feature type="region of interest" description="Disordered" evidence="6">
    <location>
        <begin position="1"/>
        <end position="64"/>
    </location>
</feature>
<keyword evidence="4" id="KW-0378">Hydrolase</keyword>
<keyword evidence="9" id="KW-1185">Reference proteome</keyword>
<dbReference type="GO" id="GO:0005634">
    <property type="term" value="C:nucleus"/>
    <property type="evidence" value="ECO:0007669"/>
    <property type="project" value="TreeGrafter"/>
</dbReference>
<dbReference type="InterPro" id="IPR038718">
    <property type="entry name" value="SNF2-like_sf"/>
</dbReference>
<dbReference type="GO" id="GO:0016787">
    <property type="term" value="F:hydrolase activity"/>
    <property type="evidence" value="ECO:0007669"/>
    <property type="project" value="UniProtKB-KW"/>
</dbReference>
<dbReference type="SMART" id="SM00487">
    <property type="entry name" value="DEXDc"/>
    <property type="match status" value="1"/>
</dbReference>
<dbReference type="GO" id="GO:0008094">
    <property type="term" value="F:ATP-dependent activity, acting on DNA"/>
    <property type="evidence" value="ECO:0007669"/>
    <property type="project" value="TreeGrafter"/>
</dbReference>
<feature type="compositionally biased region" description="Acidic residues" evidence="6">
    <location>
        <begin position="42"/>
        <end position="59"/>
    </location>
</feature>
<dbReference type="Pfam" id="PF00176">
    <property type="entry name" value="SNF2-rel_dom"/>
    <property type="match status" value="1"/>
</dbReference>
<dbReference type="InterPro" id="IPR001650">
    <property type="entry name" value="Helicase_C-like"/>
</dbReference>
<dbReference type="SUPFAM" id="SSF52540">
    <property type="entry name" value="P-loop containing nucleoside triphosphate hydrolases"/>
    <property type="match status" value="2"/>
</dbReference>
<feature type="region of interest" description="Disordered" evidence="6">
    <location>
        <begin position="1383"/>
        <end position="1414"/>
    </location>
</feature>
<feature type="compositionally biased region" description="Basic and acidic residues" evidence="6">
    <location>
        <begin position="1"/>
        <end position="10"/>
    </location>
</feature>
<name>A0A0C3EDJ8_9AGAM</name>
<evidence type="ECO:0000256" key="4">
    <source>
        <dbReference type="ARBA" id="ARBA00022801"/>
    </source>
</evidence>
<keyword evidence="3" id="KW-0547">Nucleotide-binding</keyword>
<dbReference type="InterPro" id="IPR000330">
    <property type="entry name" value="SNF2_N"/>
</dbReference>
<feature type="region of interest" description="Disordered" evidence="6">
    <location>
        <begin position="1428"/>
        <end position="1594"/>
    </location>
</feature>
<dbReference type="InterPro" id="IPR001525">
    <property type="entry name" value="C5_MeTfrase"/>
</dbReference>
<feature type="compositionally biased region" description="Basic residues" evidence="6">
    <location>
        <begin position="1528"/>
        <end position="1545"/>
    </location>
</feature>
<dbReference type="Gene3D" id="3.40.50.150">
    <property type="entry name" value="Vaccinia Virus protein VP39"/>
    <property type="match status" value="1"/>
</dbReference>
<dbReference type="InterPro" id="IPR050628">
    <property type="entry name" value="SNF2_RAD54_helicase_TF"/>
</dbReference>
<dbReference type="GO" id="GO:0032259">
    <property type="term" value="P:methylation"/>
    <property type="evidence" value="ECO:0007669"/>
    <property type="project" value="UniProtKB-KW"/>
</dbReference>
<dbReference type="InterPro" id="IPR014001">
    <property type="entry name" value="Helicase_ATP-bd"/>
</dbReference>
<dbReference type="Gene3D" id="3.40.50.10810">
    <property type="entry name" value="Tandem AAA-ATPase domain"/>
    <property type="match status" value="1"/>
</dbReference>
<dbReference type="OrthoDB" id="423221at2759"/>
<keyword evidence="5" id="KW-0067">ATP-binding</keyword>
<accession>A0A0C3EDJ8</accession>
<sequence length="2182" mass="244578">MTKANKDSKGQRTLAAFFRGGSPKETLEKKSEKGEASKEPSDDSDNAYDDEPEVSDDDITPVQLSKVDGRIESSSLPPIHDIPAMFSDLVSRVPPLKGVAEHVQGRKLRVATMCSGTESPLLALEMICQSIKDHYGVGLEFDHVFSCEIEPFKQAYIERNFKPPLLFRDVCELGEDEATTAYGALAPVPGDVDLLVAGTSCVDYSNLNNEKKGIDGGGESGRTFHGMMSWVNNHRPPLVILENVCSAPWDRVKDYFKRQGYSAEFMRVDTKLFYIPHTRTRVYLFAVDKRGSNVPTEWRDWVTKKLKRPASSTLDAFLLPSDDPRIHQARQKLVQDSGSLAEPRTGRIDWTRCESRHARARLEEALGPKRPLTNWEEGGGCRMPDFAWQDWGIRQVERVWDLMDISLLRSAKIGVDPSYKTLVWNLSQNVDRSTGSSKSGICPCLTPSMIPYIANRGGPMVGVEALAMQGLPVDKLLLTRESQDELADLAGNAMSSTVVGACIIAALVVGKRFLKAGDDKETYEMKKLDGAESKDVDAMEVDSEAPSPAVEDHLSGHEHLVERPLDLSATQTNAVETVLTHAQRSVRLCHCEGRKDITTRDLLRCKDCSSSSCKKCAGRPEHNFEPLDVHTISRLPPSSFIRELKSILPMCLSITGVTEQCVDELKASAGVSIPEKRWTSWRAAVLRATGSELRFVEPKRQETWSAVYQSPTAAFELYLDPKQTEWRLYAKPLDSEPANAEIRRLLQIPVARLKCDGDFLKGQWQLALPHPTDVRITVTGAGQLVPSWEARLGLMDEEFKEKRVHSHLSVSVPADHKSLFDRDISGTYALLDKCGTACGALHRRVEGSDNDSQPALFMMLDPTRCGDAKDDSFVFTTSIRRYEFGEFRPIVCKLAPSWRQSDIQESQSVVCHVPMLWKNSSDIALKALQLPNAMFGVPQGALSVTVSTEACARATALLSCSVPLPDDAGSEWPRQQWREVDKLNERATFRSLAWLLERIRHVDDNLREWQSITVPEELSHCQRCAPVSPTIKWRREGKKILAIEDSQEAGQYERDLKLRPSPFVTQLKMDNNIGYVKVGLNIASLLHRALSRLPSENRTERPSLSWRLDTDFAPAVKISLPPYRLLSNKNDPEHKQPPNFGKLPLRPEQLRSLTWMLEREAMDTPPFVEEEISEATLEPLGWRAEGRAHRPVRVRGGVLADQVGYGKTAITLGLIDCAYKNVKEELDNKEDMPGKVSVKATLAIVPPHLTRQWASEAKRFAPHRFKKTVVISTAAQINSLTIEDVQEADLVIVASNLFQSNVYLANLEALAAVGTLPSQDGRYFNARLDICLEGLKKQVELLKTDGATSVMKSIRDARRSEEELEAELFVPQKRLRGKQYQAAAEKKNTSKLKSTKSLESFPAKLTPSGKKPEVVIEKLRPKMKKVVLDSDEEAAAPASRPKRKPTKVIVIDSDDDAAGEEGSDYEEGVEQERDDNNDDDEQLDEESDGAKKPKNSRSKAKPTPPPSSRSATSDEDVEIISSEDEKPKKKSKAKTSGVKKGKKSSKFSSDDDSMDVDDPPSPSSASSTKKRKATGASDGPSKKQKRREDTDPWHLESAGIRRDWTQMRSPPLEVFHFARIVVDEYTYLGGKVHSMVTKLTADRRWVLSGTPPIHDFGSVKTIAAHLNIHLGIDDGGEGQSAMIKKRIREQTRVEAFHSFREVHTQEWHAHRHRLGQVFLDMFVRQNIAEIDEIPCSYKVQRVLLPAAERAIYLELEHHLRALDMTIKRAKKTESDREKRLNNALGDSKTAEEALLKRCSHFDLDVKDKENAMKACEIIVLDRTTQLEECKAELLKELEKGVTREKKIGKLNEESMFQEYARVSRLEGVGDQEATDMVQALLDEAEVPVLSPNHFKNKGKGKDEQLSNALKDLVWEHREQTHNIRKLTKELVGRVRSLRYFTVVRDLQKQRDVPPKVSCPGCEREEVPMNEVAVLSSCGHMGCMTCVRQSADREECVYAASGKCKAAARVLNIVKGETLGVDDEARDGKGRHFGKKLEMVIDLIKNKIPKTERVLIFVQFPDLMAKVANALQIHKIKFLEIHGSATQKSRNLEKYQNDSEERVLLLNLMDESASGANLTSANHAIFLSPLLAPTQEIYDACETQAVGRLRRYGQLKLVNIWRFLTLDTIDVEIFEQRTKEKIC</sequence>
<evidence type="ECO:0000256" key="5">
    <source>
        <dbReference type="ARBA" id="ARBA00022840"/>
    </source>
</evidence>
<dbReference type="Pfam" id="PF00145">
    <property type="entry name" value="DNA_methylase"/>
    <property type="match status" value="1"/>
</dbReference>
<dbReference type="STRING" id="1036808.A0A0C3EDJ8"/>
<proteinExistence type="predicted"/>
<gene>
    <name evidence="8" type="ORF">SCLCIDRAFT_1211627</name>
</gene>
<feature type="compositionally biased region" description="Acidic residues" evidence="6">
    <location>
        <begin position="1513"/>
        <end position="1522"/>
    </location>
</feature>
<feature type="compositionally biased region" description="Acidic residues" evidence="6">
    <location>
        <begin position="1452"/>
        <end position="1487"/>
    </location>
</feature>
<dbReference type="Pfam" id="PF00271">
    <property type="entry name" value="Helicase_C"/>
    <property type="match status" value="1"/>
</dbReference>
<evidence type="ECO:0000256" key="2">
    <source>
        <dbReference type="ARBA" id="ARBA00022679"/>
    </source>
</evidence>
<organism evidence="8 9">
    <name type="scientific">Scleroderma citrinum Foug A</name>
    <dbReference type="NCBI Taxonomy" id="1036808"/>
    <lineage>
        <taxon>Eukaryota</taxon>
        <taxon>Fungi</taxon>
        <taxon>Dikarya</taxon>
        <taxon>Basidiomycota</taxon>
        <taxon>Agaricomycotina</taxon>
        <taxon>Agaricomycetes</taxon>
        <taxon>Agaricomycetidae</taxon>
        <taxon>Boletales</taxon>
        <taxon>Sclerodermatineae</taxon>
        <taxon>Sclerodermataceae</taxon>
        <taxon>Scleroderma</taxon>
    </lineage>
</organism>
<keyword evidence="2" id="KW-0808">Transferase</keyword>
<evidence type="ECO:0000256" key="6">
    <source>
        <dbReference type="SAM" id="MobiDB-lite"/>
    </source>
</evidence>
<dbReference type="CDD" id="cd18793">
    <property type="entry name" value="SF2_C_SNF"/>
    <property type="match status" value="1"/>
</dbReference>
<dbReference type="SUPFAM" id="SSF53335">
    <property type="entry name" value="S-adenosyl-L-methionine-dependent methyltransferases"/>
    <property type="match status" value="1"/>
</dbReference>
<evidence type="ECO:0000256" key="1">
    <source>
        <dbReference type="ARBA" id="ARBA00022603"/>
    </source>
</evidence>
<dbReference type="InterPro" id="IPR029063">
    <property type="entry name" value="SAM-dependent_MTases_sf"/>
</dbReference>
<dbReference type="GO" id="GO:0006281">
    <property type="term" value="P:DNA repair"/>
    <property type="evidence" value="ECO:0007669"/>
    <property type="project" value="TreeGrafter"/>
</dbReference>
<feature type="compositionally biased region" description="Basic and acidic residues" evidence="6">
    <location>
        <begin position="25"/>
        <end position="41"/>
    </location>
</feature>
<dbReference type="HOGENOM" id="CLU_000796_0_0_1"/>
<dbReference type="InterPro" id="IPR049730">
    <property type="entry name" value="SNF2/RAD54-like_C"/>
</dbReference>
<keyword evidence="1" id="KW-0489">Methyltransferase</keyword>
<dbReference type="Proteomes" id="UP000053989">
    <property type="component" value="Unassembled WGS sequence"/>
</dbReference>